<evidence type="ECO:0000256" key="3">
    <source>
        <dbReference type="ARBA" id="ARBA00035306"/>
    </source>
</evidence>
<dbReference type="GO" id="GO:0016787">
    <property type="term" value="F:hydrolase activity"/>
    <property type="evidence" value="ECO:0007669"/>
    <property type="project" value="UniProtKB-KW"/>
</dbReference>
<comment type="function">
    <text evidence="6">Catalyzes the hydrolysis of queuosine 5'-phosphate, releasing the nucleobase queuine (q). Is required for salvage of queuine from exogenous queuosine (Q) that is imported and then converted to queuosine 5'-phosphate intracellularly.</text>
</comment>
<dbReference type="Pfam" id="PF10343">
    <property type="entry name" value="Q_salvage"/>
    <property type="match status" value="1"/>
</dbReference>
<dbReference type="Proteomes" id="UP000785679">
    <property type="component" value="Unassembled WGS sequence"/>
</dbReference>
<evidence type="ECO:0000256" key="4">
    <source>
        <dbReference type="ARBA" id="ARBA00035393"/>
    </source>
</evidence>
<dbReference type="GO" id="GO:0006400">
    <property type="term" value="P:tRNA modification"/>
    <property type="evidence" value="ECO:0007669"/>
    <property type="project" value="TreeGrafter"/>
</dbReference>
<sequence length="354" mass="40849">MESSQQLPESLNPCSLVRKTCQRVYSQMLKKEVPNIKLNESKIHDFIHHLSEKVSKDGVAFEPWAKYHIDPNAYPLEAVLSYTFVVDAMNFCFWPGNPAGNFEYEHMTKNLAKILHSNPECFSAEMLSAMTPEWLKQFVFNNLEFALLEERARIVREVGIVIQTFYKGSFVKYLACVNWDAVKLVRQIAMDFTGFRDEAIYNGEQIFFYKRAQILVADLFGALSERTNPKDGQLTEPFKNLEQLTMFADYRVPQTLRLVGIMDYSPSLSAKIDPFDTVSHDNELPYSSVEEVEIRAATVVAVQMIMDEISKEGTPQALKEQVKYAFQVDWLLWQMGESRLSELLPHHKVHSIFY</sequence>
<dbReference type="PANTHER" id="PTHR21314:SF0">
    <property type="entry name" value="QUEUOSINE 5'-PHOSPHATE N-GLYCOSYLASE_HYDROLASE"/>
    <property type="match status" value="1"/>
</dbReference>
<dbReference type="EC" id="3.2.2.-" evidence="6"/>
<evidence type="ECO:0000313" key="7">
    <source>
        <dbReference type="EMBL" id="TNV83169.1"/>
    </source>
</evidence>
<evidence type="ECO:0000256" key="5">
    <source>
        <dbReference type="ARBA" id="ARBA00048204"/>
    </source>
</evidence>
<dbReference type="AlphaFoldDB" id="A0A8J8NZQ5"/>
<organism evidence="7 8">
    <name type="scientific">Halteria grandinella</name>
    <dbReference type="NCBI Taxonomy" id="5974"/>
    <lineage>
        <taxon>Eukaryota</taxon>
        <taxon>Sar</taxon>
        <taxon>Alveolata</taxon>
        <taxon>Ciliophora</taxon>
        <taxon>Intramacronucleata</taxon>
        <taxon>Spirotrichea</taxon>
        <taxon>Stichotrichia</taxon>
        <taxon>Sporadotrichida</taxon>
        <taxon>Halteriidae</taxon>
        <taxon>Halteria</taxon>
    </lineage>
</organism>
<accession>A0A8J8NZQ5</accession>
<dbReference type="PANTHER" id="PTHR21314">
    <property type="entry name" value="QUEUOSINE 5'-PHOSPHATE N-GLYCOSYLASE_HYDROLASE-RELATED"/>
    <property type="match status" value="1"/>
</dbReference>
<reference evidence="7" key="1">
    <citation type="submission" date="2019-06" db="EMBL/GenBank/DDBJ databases">
        <authorList>
            <person name="Zheng W."/>
        </authorList>
    </citation>
    <scope>NUCLEOTIDE SEQUENCE</scope>
    <source>
        <strain evidence="7">QDHG01</strain>
    </source>
</reference>
<comment type="similarity">
    <text evidence="2 6">Belongs to the QNG1 protein family.</text>
</comment>
<keyword evidence="8" id="KW-1185">Reference proteome</keyword>
<keyword evidence="1 6" id="KW-0378">Hydrolase</keyword>
<name>A0A8J8NZQ5_HALGN</name>
<evidence type="ECO:0000256" key="1">
    <source>
        <dbReference type="ARBA" id="ARBA00022801"/>
    </source>
</evidence>
<comment type="caution">
    <text evidence="7">The sequence shown here is derived from an EMBL/GenBank/DDBJ whole genome shotgun (WGS) entry which is preliminary data.</text>
</comment>
<comment type="catalytic activity">
    <reaction evidence="5 6">
        <text>queuosine 5'-phosphate + H2O = queuine + D-ribose 5-phosphate</text>
        <dbReference type="Rhea" id="RHEA:75387"/>
        <dbReference type="ChEBI" id="CHEBI:15377"/>
        <dbReference type="ChEBI" id="CHEBI:17433"/>
        <dbReference type="ChEBI" id="CHEBI:78346"/>
        <dbReference type="ChEBI" id="CHEBI:194371"/>
    </reaction>
    <physiologicalReaction direction="left-to-right" evidence="5 6">
        <dbReference type="Rhea" id="RHEA:75388"/>
    </physiologicalReaction>
</comment>
<evidence type="ECO:0000256" key="2">
    <source>
        <dbReference type="ARBA" id="ARBA00035119"/>
    </source>
</evidence>
<dbReference type="EMBL" id="RRYP01004094">
    <property type="protein sequence ID" value="TNV83169.1"/>
    <property type="molecule type" value="Genomic_DNA"/>
</dbReference>
<protein>
    <recommendedName>
        <fullName evidence="3 6">Queuosine 5'-phosphate N-glycosylase/hydrolase</fullName>
        <ecNumber evidence="6">3.2.2.-</ecNumber>
    </recommendedName>
    <alternativeName>
        <fullName evidence="4 6">Queuosine-nucleotide N-glycosylase/hydrolase</fullName>
    </alternativeName>
</protein>
<dbReference type="OrthoDB" id="416777at2759"/>
<evidence type="ECO:0000256" key="6">
    <source>
        <dbReference type="RuleBase" id="RU365002"/>
    </source>
</evidence>
<proteinExistence type="inferred from homology"/>
<dbReference type="InterPro" id="IPR019438">
    <property type="entry name" value="Q_salvage"/>
</dbReference>
<evidence type="ECO:0000313" key="8">
    <source>
        <dbReference type="Proteomes" id="UP000785679"/>
    </source>
</evidence>
<gene>
    <name evidence="7" type="ORF">FGO68_gene7660</name>
</gene>